<evidence type="ECO:0000256" key="1">
    <source>
        <dbReference type="ARBA" id="ARBA00004123"/>
    </source>
</evidence>
<dbReference type="PANTHER" id="PTHR45967">
    <property type="entry name" value="G-BOX-BINDING FACTOR 3-RELATED"/>
    <property type="match status" value="1"/>
</dbReference>
<comment type="similarity">
    <text evidence="2">Belongs to the bZIP family.</text>
</comment>
<dbReference type="GO" id="GO:0005634">
    <property type="term" value="C:nucleus"/>
    <property type="evidence" value="ECO:0007669"/>
    <property type="project" value="UniProtKB-SubCell"/>
</dbReference>
<proteinExistence type="inferred from homology"/>
<keyword evidence="3" id="KW-0805">Transcription regulation</keyword>
<feature type="region of interest" description="Disordered" evidence="8">
    <location>
        <begin position="399"/>
        <end position="447"/>
    </location>
</feature>
<dbReference type="PROSITE" id="PS50217">
    <property type="entry name" value="BZIP"/>
    <property type="match status" value="1"/>
</dbReference>
<keyword evidence="4" id="KW-0238">DNA-binding</keyword>
<evidence type="ECO:0000256" key="7">
    <source>
        <dbReference type="SAM" id="Coils"/>
    </source>
</evidence>
<feature type="region of interest" description="Disordered" evidence="8">
    <location>
        <begin position="31"/>
        <end position="128"/>
    </location>
</feature>
<dbReference type="Gene3D" id="1.20.5.170">
    <property type="match status" value="1"/>
</dbReference>
<reference evidence="10 11" key="1">
    <citation type="submission" date="2024-02" db="EMBL/GenBank/DDBJ databases">
        <title>High-quality chromosome-scale genome assembly of Pensacola bahiagrass (Paspalum notatum Flugge var. saurae).</title>
        <authorList>
            <person name="Vega J.M."/>
            <person name="Podio M."/>
            <person name="Orjuela J."/>
            <person name="Siena L.A."/>
            <person name="Pessino S.C."/>
            <person name="Combes M.C."/>
            <person name="Mariac C."/>
            <person name="Albertini E."/>
            <person name="Pupilli F."/>
            <person name="Ortiz J.P.A."/>
            <person name="Leblanc O."/>
        </authorList>
    </citation>
    <scope>NUCLEOTIDE SEQUENCE [LARGE SCALE GENOMIC DNA]</scope>
    <source>
        <strain evidence="10">R1</strain>
        <tissue evidence="10">Leaf</tissue>
    </source>
</reference>
<comment type="subcellular location">
    <subcellularLocation>
        <location evidence="1">Nucleus</location>
    </subcellularLocation>
</comment>
<dbReference type="SMART" id="SM00338">
    <property type="entry name" value="BRLZ"/>
    <property type="match status" value="1"/>
</dbReference>
<evidence type="ECO:0000256" key="3">
    <source>
        <dbReference type="ARBA" id="ARBA00023015"/>
    </source>
</evidence>
<dbReference type="EMBL" id="CP144745">
    <property type="protein sequence ID" value="WVZ54368.1"/>
    <property type="molecule type" value="Genomic_DNA"/>
</dbReference>
<feature type="compositionally biased region" description="Low complexity" evidence="8">
    <location>
        <begin position="31"/>
        <end position="47"/>
    </location>
</feature>
<evidence type="ECO:0000313" key="11">
    <source>
        <dbReference type="Proteomes" id="UP001341281"/>
    </source>
</evidence>
<sequence length="447" mass="46651">MSDDSDGQRQCRRGRVTGDVELDAAMALADMAGVGPAAGEPAGAQRGTPPPPPVPSQGAAAAEDEEELASTRLSLELGKVGIQSSSSPCSSSSSAAGHPQQQQHHHHHHHHHAQQQHLAAATGYGPRPRHMLTEAEKEAKRLRRVLANRESARQTILRRQAIRDELARKVADLSSQNESMKKEKDMVMQEYLSLKESNKQLKEQAHHHHHPPPPLSLSLVEFSLVQVARTTAKKAPPAVTAAAMPVHAAAAPGVQQAAEASATASPPATPPQPGFLYTPASAAAVPVPYVWGSWPPGPGAGSYDPHHPHAQHGSPPAQAAAALCLPPCAWYYPVVADPRGSPSAAYPAAAAAAFQDPARGANNAEPAGSGGASAEEDTDDHPCSLTLALDVVDKRSAPVAAGAAQGQGGGGDRDKVATAAEARKRRKEQTKLKHMHAAGRPGGGEQW</sequence>
<organism evidence="10 11">
    <name type="scientific">Paspalum notatum var. saurae</name>
    <dbReference type="NCBI Taxonomy" id="547442"/>
    <lineage>
        <taxon>Eukaryota</taxon>
        <taxon>Viridiplantae</taxon>
        <taxon>Streptophyta</taxon>
        <taxon>Embryophyta</taxon>
        <taxon>Tracheophyta</taxon>
        <taxon>Spermatophyta</taxon>
        <taxon>Magnoliopsida</taxon>
        <taxon>Liliopsida</taxon>
        <taxon>Poales</taxon>
        <taxon>Poaceae</taxon>
        <taxon>PACMAD clade</taxon>
        <taxon>Panicoideae</taxon>
        <taxon>Andropogonodae</taxon>
        <taxon>Paspaleae</taxon>
        <taxon>Paspalinae</taxon>
        <taxon>Paspalum</taxon>
    </lineage>
</organism>
<gene>
    <name evidence="10" type="ORF">U9M48_005176</name>
</gene>
<name>A0AAQ3SFB3_PASNO</name>
<dbReference type="InterPro" id="IPR004827">
    <property type="entry name" value="bZIP"/>
</dbReference>
<protein>
    <recommendedName>
        <fullName evidence="9">BZIP domain-containing protein</fullName>
    </recommendedName>
</protein>
<dbReference type="Proteomes" id="UP001341281">
    <property type="component" value="Chromosome 01"/>
</dbReference>
<keyword evidence="6" id="KW-0539">Nucleus</keyword>
<dbReference type="AlphaFoldDB" id="A0AAQ3SFB3"/>
<dbReference type="SUPFAM" id="SSF57959">
    <property type="entry name" value="Leucine zipper domain"/>
    <property type="match status" value="1"/>
</dbReference>
<evidence type="ECO:0000259" key="9">
    <source>
        <dbReference type="PROSITE" id="PS50217"/>
    </source>
</evidence>
<feature type="compositionally biased region" description="Basic residues" evidence="8">
    <location>
        <begin position="423"/>
        <end position="437"/>
    </location>
</feature>
<dbReference type="InterPro" id="IPR044827">
    <property type="entry name" value="GBF-like"/>
</dbReference>
<keyword evidence="11" id="KW-1185">Reference proteome</keyword>
<evidence type="ECO:0000256" key="4">
    <source>
        <dbReference type="ARBA" id="ARBA00023125"/>
    </source>
</evidence>
<dbReference type="InterPro" id="IPR046347">
    <property type="entry name" value="bZIP_sf"/>
</dbReference>
<feature type="compositionally biased region" description="Low complexity" evidence="8">
    <location>
        <begin position="357"/>
        <end position="367"/>
    </location>
</feature>
<feature type="coiled-coil region" evidence="7">
    <location>
        <begin position="132"/>
        <end position="204"/>
    </location>
</feature>
<feature type="region of interest" description="Disordered" evidence="8">
    <location>
        <begin position="357"/>
        <end position="381"/>
    </location>
</feature>
<evidence type="ECO:0000256" key="8">
    <source>
        <dbReference type="SAM" id="MobiDB-lite"/>
    </source>
</evidence>
<evidence type="ECO:0000256" key="2">
    <source>
        <dbReference type="ARBA" id="ARBA00007163"/>
    </source>
</evidence>
<dbReference type="PANTHER" id="PTHR45967:SF22">
    <property type="entry name" value="OS11G0154900 PROTEIN"/>
    <property type="match status" value="1"/>
</dbReference>
<evidence type="ECO:0000313" key="10">
    <source>
        <dbReference type="EMBL" id="WVZ54368.1"/>
    </source>
</evidence>
<dbReference type="Pfam" id="PF00170">
    <property type="entry name" value="bZIP_1"/>
    <property type="match status" value="1"/>
</dbReference>
<dbReference type="InterPro" id="IPR045314">
    <property type="entry name" value="bZIP_plant_GBF1"/>
</dbReference>
<dbReference type="GO" id="GO:0043565">
    <property type="term" value="F:sequence-specific DNA binding"/>
    <property type="evidence" value="ECO:0007669"/>
    <property type="project" value="InterPro"/>
</dbReference>
<evidence type="ECO:0000256" key="5">
    <source>
        <dbReference type="ARBA" id="ARBA00023163"/>
    </source>
</evidence>
<feature type="compositionally biased region" description="Basic residues" evidence="8">
    <location>
        <begin position="103"/>
        <end position="114"/>
    </location>
</feature>
<dbReference type="CDD" id="cd14702">
    <property type="entry name" value="bZIP_plant_GBF1"/>
    <property type="match status" value="1"/>
</dbReference>
<feature type="domain" description="BZIP" evidence="9">
    <location>
        <begin position="138"/>
        <end position="201"/>
    </location>
</feature>
<keyword evidence="7" id="KW-0175">Coiled coil</keyword>
<dbReference type="GO" id="GO:0003700">
    <property type="term" value="F:DNA-binding transcription factor activity"/>
    <property type="evidence" value="ECO:0007669"/>
    <property type="project" value="InterPro"/>
</dbReference>
<keyword evidence="5" id="KW-0804">Transcription</keyword>
<feature type="compositionally biased region" description="Low complexity" evidence="8">
    <location>
        <begin position="83"/>
        <end position="102"/>
    </location>
</feature>
<evidence type="ECO:0000256" key="6">
    <source>
        <dbReference type="ARBA" id="ARBA00023242"/>
    </source>
</evidence>
<accession>A0AAQ3SFB3</accession>